<evidence type="ECO:0000313" key="7">
    <source>
        <dbReference type="Proteomes" id="UP000092093"/>
    </source>
</evidence>
<dbReference type="Gene3D" id="3.40.190.290">
    <property type="match status" value="1"/>
</dbReference>
<gene>
    <name evidence="6" type="ORF">AN484_24525</name>
</gene>
<dbReference type="InterPro" id="IPR050950">
    <property type="entry name" value="HTH-type_LysR_regulators"/>
</dbReference>
<dbReference type="GO" id="GO:0005829">
    <property type="term" value="C:cytosol"/>
    <property type="evidence" value="ECO:0007669"/>
    <property type="project" value="TreeGrafter"/>
</dbReference>
<dbReference type="InterPro" id="IPR036388">
    <property type="entry name" value="WH-like_DNA-bd_sf"/>
</dbReference>
<dbReference type="Pfam" id="PF03466">
    <property type="entry name" value="LysR_substrate"/>
    <property type="match status" value="1"/>
</dbReference>
<sequence>MGTTKGQPRLGKAEDRRYFKEVRFRQIRALFEISRQGSFAAAARSLGMATPSVWRQVRALEDDYGVHFVTAKGRAVRLTEDGERLMSLAAPLVEGFDSLRKVFSDLQTGAERVLRLAAPASVLNSSFRHVIAAYRLAHPEVRLTLIDAPSRVAWRMVESDTADLAIVGVPDGIDLPARLSVEPLASYPFELIFPEGHPLSKLKRVGLREILSHPLILAGEDSSSRLQFDQVVAKAGLSARVNVVMTAGNVPSILNYVGLGIGVAILTRSAIEAISFPVVKKAGLAHRDVSTVLGHDNLVLVHPKGRHELGHVRVFREMVASSLKA</sequence>
<feature type="domain" description="HTH lysR-type" evidence="5">
    <location>
        <begin position="22"/>
        <end position="79"/>
    </location>
</feature>
<dbReference type="InterPro" id="IPR036390">
    <property type="entry name" value="WH_DNA-bd_sf"/>
</dbReference>
<evidence type="ECO:0000259" key="5">
    <source>
        <dbReference type="PROSITE" id="PS50931"/>
    </source>
</evidence>
<evidence type="ECO:0000256" key="2">
    <source>
        <dbReference type="ARBA" id="ARBA00023015"/>
    </source>
</evidence>
<dbReference type="Gene3D" id="1.10.10.10">
    <property type="entry name" value="Winged helix-like DNA-binding domain superfamily/Winged helix DNA-binding domain"/>
    <property type="match status" value="1"/>
</dbReference>
<dbReference type="InterPro" id="IPR000847">
    <property type="entry name" value="LysR_HTH_N"/>
</dbReference>
<name>A0A1B7WLV6_APHFL</name>
<evidence type="ECO:0000256" key="4">
    <source>
        <dbReference type="ARBA" id="ARBA00023163"/>
    </source>
</evidence>
<evidence type="ECO:0000313" key="6">
    <source>
        <dbReference type="EMBL" id="OBQ38105.1"/>
    </source>
</evidence>
<dbReference type="SUPFAM" id="SSF46785">
    <property type="entry name" value="Winged helix' DNA-binding domain"/>
    <property type="match status" value="1"/>
</dbReference>
<dbReference type="SUPFAM" id="SSF53850">
    <property type="entry name" value="Periplasmic binding protein-like II"/>
    <property type="match status" value="1"/>
</dbReference>
<dbReference type="CDD" id="cd05466">
    <property type="entry name" value="PBP2_LTTR_substrate"/>
    <property type="match status" value="1"/>
</dbReference>
<evidence type="ECO:0000256" key="3">
    <source>
        <dbReference type="ARBA" id="ARBA00023125"/>
    </source>
</evidence>
<reference evidence="6 7" key="1">
    <citation type="submission" date="2015-09" db="EMBL/GenBank/DDBJ databases">
        <title>Aphanizomenon flos-aquae WA102.</title>
        <authorList>
            <person name="Driscoll C."/>
        </authorList>
    </citation>
    <scope>NUCLEOTIDE SEQUENCE [LARGE SCALE GENOMIC DNA]</scope>
    <source>
        <strain evidence="6">WA102</strain>
    </source>
</reference>
<keyword evidence="4" id="KW-0804">Transcription</keyword>
<dbReference type="PANTHER" id="PTHR30419:SF8">
    <property type="entry name" value="NITROGEN ASSIMILATION TRANSCRIPTIONAL ACTIVATOR-RELATED"/>
    <property type="match status" value="1"/>
</dbReference>
<dbReference type="InterPro" id="IPR005119">
    <property type="entry name" value="LysR_subst-bd"/>
</dbReference>
<dbReference type="PROSITE" id="PS50931">
    <property type="entry name" value="HTH_LYSR"/>
    <property type="match status" value="1"/>
</dbReference>
<dbReference type="Pfam" id="PF00126">
    <property type="entry name" value="HTH_1"/>
    <property type="match status" value="1"/>
</dbReference>
<keyword evidence="2" id="KW-0805">Transcription regulation</keyword>
<dbReference type="PANTHER" id="PTHR30419">
    <property type="entry name" value="HTH-TYPE TRANSCRIPTIONAL REGULATOR YBHD"/>
    <property type="match status" value="1"/>
</dbReference>
<dbReference type="EMBL" id="LJOW01000238">
    <property type="protein sequence ID" value="OBQ38105.1"/>
    <property type="molecule type" value="Genomic_DNA"/>
</dbReference>
<comment type="caution">
    <text evidence="6">The sequence shown here is derived from an EMBL/GenBank/DDBJ whole genome shotgun (WGS) entry which is preliminary data.</text>
</comment>
<dbReference type="AlphaFoldDB" id="A0A1B7WLV6"/>
<dbReference type="GO" id="GO:0003700">
    <property type="term" value="F:DNA-binding transcription factor activity"/>
    <property type="evidence" value="ECO:0007669"/>
    <property type="project" value="InterPro"/>
</dbReference>
<evidence type="ECO:0000256" key="1">
    <source>
        <dbReference type="ARBA" id="ARBA00009437"/>
    </source>
</evidence>
<organism evidence="6 7">
    <name type="scientific">Aphanizomenon flos-aquae WA102</name>
    <dbReference type="NCBI Taxonomy" id="1710896"/>
    <lineage>
        <taxon>Bacteria</taxon>
        <taxon>Bacillati</taxon>
        <taxon>Cyanobacteriota</taxon>
        <taxon>Cyanophyceae</taxon>
        <taxon>Nostocales</taxon>
        <taxon>Aphanizomenonaceae</taxon>
        <taxon>Aphanizomenon</taxon>
    </lineage>
</organism>
<protein>
    <recommendedName>
        <fullName evidence="5">HTH lysR-type domain-containing protein</fullName>
    </recommendedName>
</protein>
<keyword evidence="3" id="KW-0238">DNA-binding</keyword>
<dbReference type="GO" id="GO:0003677">
    <property type="term" value="F:DNA binding"/>
    <property type="evidence" value="ECO:0007669"/>
    <property type="project" value="UniProtKB-KW"/>
</dbReference>
<dbReference type="Proteomes" id="UP000092093">
    <property type="component" value="Unassembled WGS sequence"/>
</dbReference>
<comment type="similarity">
    <text evidence="1">Belongs to the LysR transcriptional regulatory family.</text>
</comment>
<accession>A0A1B7WLV6</accession>
<proteinExistence type="inferred from homology"/>